<dbReference type="EC" id="2.7.7.65" evidence="3"/>
<dbReference type="SMART" id="SM00267">
    <property type="entry name" value="GGDEF"/>
    <property type="match status" value="1"/>
</dbReference>
<feature type="domain" description="GGDEF" evidence="2">
    <location>
        <begin position="57"/>
        <end position="205"/>
    </location>
</feature>
<evidence type="ECO:0000313" key="4">
    <source>
        <dbReference type="Proteomes" id="UP001183414"/>
    </source>
</evidence>
<dbReference type="InterPro" id="IPR043128">
    <property type="entry name" value="Rev_trsase/Diguanyl_cyclase"/>
</dbReference>
<gene>
    <name evidence="3" type="ORF">RM572_14880</name>
</gene>
<dbReference type="Gene3D" id="3.30.70.270">
    <property type="match status" value="1"/>
</dbReference>
<keyword evidence="4" id="KW-1185">Reference proteome</keyword>
<dbReference type="CDD" id="cd01949">
    <property type="entry name" value="GGDEF"/>
    <property type="match status" value="1"/>
</dbReference>
<dbReference type="GO" id="GO:0052621">
    <property type="term" value="F:diguanylate cyclase activity"/>
    <property type="evidence" value="ECO:0007669"/>
    <property type="project" value="UniProtKB-EC"/>
</dbReference>
<feature type="compositionally biased region" description="Basic residues" evidence="1">
    <location>
        <begin position="217"/>
        <end position="228"/>
    </location>
</feature>
<dbReference type="InterPro" id="IPR029787">
    <property type="entry name" value="Nucleotide_cyclase"/>
</dbReference>
<keyword evidence="3" id="KW-0548">Nucleotidyltransferase</keyword>
<comment type="caution">
    <text evidence="3">The sequence shown here is derived from an EMBL/GenBank/DDBJ whole genome shotgun (WGS) entry which is preliminary data.</text>
</comment>
<dbReference type="RefSeq" id="WP_311673818.1">
    <property type="nucleotide sequence ID" value="NZ_JAVREQ010000012.1"/>
</dbReference>
<evidence type="ECO:0000256" key="1">
    <source>
        <dbReference type="SAM" id="MobiDB-lite"/>
    </source>
</evidence>
<dbReference type="PANTHER" id="PTHR45138:SF9">
    <property type="entry name" value="DIGUANYLATE CYCLASE DGCM-RELATED"/>
    <property type="match status" value="1"/>
</dbReference>
<dbReference type="InterPro" id="IPR050469">
    <property type="entry name" value="Diguanylate_Cyclase"/>
</dbReference>
<dbReference type="PANTHER" id="PTHR45138">
    <property type="entry name" value="REGULATORY COMPONENTS OF SENSORY TRANSDUCTION SYSTEM"/>
    <property type="match status" value="1"/>
</dbReference>
<name>A0ABU2NSU0_9ACTN</name>
<evidence type="ECO:0000313" key="3">
    <source>
        <dbReference type="EMBL" id="MDT0380045.1"/>
    </source>
</evidence>
<feature type="compositionally biased region" description="Low complexity" evidence="1">
    <location>
        <begin position="204"/>
        <end position="214"/>
    </location>
</feature>
<dbReference type="NCBIfam" id="TIGR00254">
    <property type="entry name" value="GGDEF"/>
    <property type="match status" value="1"/>
</dbReference>
<dbReference type="EMBL" id="JAVREQ010000012">
    <property type="protein sequence ID" value="MDT0380045.1"/>
    <property type="molecule type" value="Genomic_DNA"/>
</dbReference>
<dbReference type="Pfam" id="PF00990">
    <property type="entry name" value="GGDEF"/>
    <property type="match status" value="1"/>
</dbReference>
<feature type="region of interest" description="Disordered" evidence="1">
    <location>
        <begin position="204"/>
        <end position="243"/>
    </location>
</feature>
<feature type="compositionally biased region" description="Gly residues" evidence="1">
    <location>
        <begin position="231"/>
        <end position="243"/>
    </location>
</feature>
<proteinExistence type="predicted"/>
<dbReference type="SUPFAM" id="SSF55073">
    <property type="entry name" value="Nucleotide cyclase"/>
    <property type="match status" value="1"/>
</dbReference>
<dbReference type="PROSITE" id="PS50887">
    <property type="entry name" value="GGDEF"/>
    <property type="match status" value="1"/>
</dbReference>
<protein>
    <submittedName>
        <fullName evidence="3">GGDEF domain-containing protein</fullName>
        <ecNumber evidence="3">2.7.7.65</ecNumber>
    </submittedName>
</protein>
<dbReference type="InterPro" id="IPR000160">
    <property type="entry name" value="GGDEF_dom"/>
</dbReference>
<organism evidence="3 4">
    <name type="scientific">Streptomyces hazeniae</name>
    <dbReference type="NCBI Taxonomy" id="3075538"/>
    <lineage>
        <taxon>Bacteria</taxon>
        <taxon>Bacillati</taxon>
        <taxon>Actinomycetota</taxon>
        <taxon>Actinomycetes</taxon>
        <taxon>Kitasatosporales</taxon>
        <taxon>Streptomycetaceae</taxon>
        <taxon>Streptomyces</taxon>
    </lineage>
</organism>
<keyword evidence="3" id="KW-0808">Transferase</keyword>
<reference evidence="4" key="1">
    <citation type="submission" date="2023-07" db="EMBL/GenBank/DDBJ databases">
        <title>30 novel species of actinomycetes from the DSMZ collection.</title>
        <authorList>
            <person name="Nouioui I."/>
        </authorList>
    </citation>
    <scope>NUCLEOTIDE SEQUENCE [LARGE SCALE GENOMIC DNA]</scope>
    <source>
        <strain evidence="4">DSM 42041</strain>
    </source>
</reference>
<sequence length="294" mass="29839">MTTAHRAAEEHPAPSPADAYCETCRKPLVDGLTGVLDRHEWDRRATEAVAAARSDGLPVALILVDLDSFKSVNDTHGHLAGDAVLRAVAGVLADVEGGIVGRYGGHAGDEFLILLPGATAAQAAVTARRTQAAVRALVIPARASRSATVTIDGQTVSMGIAAEQTAAGAPVRTGTDAVCDLLLDADVGLRAAKRAGGDLVCGADGAPGEAAGPSLPRPRRSRVRRPARPVRGGGAVVPGGGPGADEVRIPLASFGQDARGGPDELVLSSAAAEHLHRVLTEALGRPPSPRVGLP</sequence>
<evidence type="ECO:0000259" key="2">
    <source>
        <dbReference type="PROSITE" id="PS50887"/>
    </source>
</evidence>
<dbReference type="Proteomes" id="UP001183414">
    <property type="component" value="Unassembled WGS sequence"/>
</dbReference>
<accession>A0ABU2NSU0</accession>